<evidence type="ECO:0000259" key="4">
    <source>
        <dbReference type="PROSITE" id="PS50089"/>
    </source>
</evidence>
<accession>A0A2R6PTS3</accession>
<evidence type="ECO:0000313" key="6">
    <source>
        <dbReference type="Proteomes" id="UP000241394"/>
    </source>
</evidence>
<keyword evidence="2" id="KW-0175">Coiled coil</keyword>
<dbReference type="Proteomes" id="UP000241394">
    <property type="component" value="Chromosome LG23"/>
</dbReference>
<evidence type="ECO:0000256" key="1">
    <source>
        <dbReference type="PROSITE-ProRule" id="PRU00175"/>
    </source>
</evidence>
<keyword evidence="1" id="KW-0863">Zinc-finger</keyword>
<dbReference type="STRING" id="1590841.A0A2R6PTS3"/>
<gene>
    <name evidence="5" type="ORF">CEY00_Acc26527</name>
</gene>
<dbReference type="OrthoDB" id="21471at2759"/>
<feature type="region of interest" description="Disordered" evidence="3">
    <location>
        <begin position="177"/>
        <end position="196"/>
    </location>
</feature>
<feature type="region of interest" description="Disordered" evidence="3">
    <location>
        <begin position="238"/>
        <end position="257"/>
    </location>
</feature>
<protein>
    <recommendedName>
        <fullName evidence="4">RING-type domain-containing protein</fullName>
    </recommendedName>
</protein>
<dbReference type="GO" id="GO:0005737">
    <property type="term" value="C:cytoplasm"/>
    <property type="evidence" value="ECO:0007669"/>
    <property type="project" value="TreeGrafter"/>
</dbReference>
<dbReference type="Gramene" id="PSR96475">
    <property type="protein sequence ID" value="PSR96475"/>
    <property type="gene ID" value="CEY00_Acc26527"/>
</dbReference>
<reference evidence="6" key="2">
    <citation type="journal article" date="2018" name="BMC Genomics">
        <title>A manually annotated Actinidia chinensis var. chinensis (kiwifruit) genome highlights the challenges associated with draft genomes and gene prediction in plants.</title>
        <authorList>
            <person name="Pilkington S.M."/>
            <person name="Crowhurst R."/>
            <person name="Hilario E."/>
            <person name="Nardozza S."/>
            <person name="Fraser L."/>
            <person name="Peng Y."/>
            <person name="Gunaseelan K."/>
            <person name="Simpson R."/>
            <person name="Tahir J."/>
            <person name="Deroles S.C."/>
            <person name="Templeton K."/>
            <person name="Luo Z."/>
            <person name="Davy M."/>
            <person name="Cheng C."/>
            <person name="McNeilage M."/>
            <person name="Scaglione D."/>
            <person name="Liu Y."/>
            <person name="Zhang Q."/>
            <person name="Datson P."/>
            <person name="De Silva N."/>
            <person name="Gardiner S.E."/>
            <person name="Bassett H."/>
            <person name="Chagne D."/>
            <person name="McCallum J."/>
            <person name="Dzierzon H."/>
            <person name="Deng C."/>
            <person name="Wang Y.Y."/>
            <person name="Barron L."/>
            <person name="Manako K."/>
            <person name="Bowen J."/>
            <person name="Foster T.M."/>
            <person name="Erridge Z.A."/>
            <person name="Tiffin H."/>
            <person name="Waite C.N."/>
            <person name="Davies K.M."/>
            <person name="Grierson E.P."/>
            <person name="Laing W.A."/>
            <person name="Kirk R."/>
            <person name="Chen X."/>
            <person name="Wood M."/>
            <person name="Montefiori M."/>
            <person name="Brummell D.A."/>
            <person name="Schwinn K.E."/>
            <person name="Catanach A."/>
            <person name="Fullerton C."/>
            <person name="Li D."/>
            <person name="Meiyalaghan S."/>
            <person name="Nieuwenhuizen N."/>
            <person name="Read N."/>
            <person name="Prakash R."/>
            <person name="Hunter D."/>
            <person name="Zhang H."/>
            <person name="McKenzie M."/>
            <person name="Knabel M."/>
            <person name="Harris A."/>
            <person name="Allan A.C."/>
            <person name="Gleave A."/>
            <person name="Chen A."/>
            <person name="Janssen B.J."/>
            <person name="Plunkett B."/>
            <person name="Ampomah-Dwamena C."/>
            <person name="Voogd C."/>
            <person name="Leif D."/>
            <person name="Lafferty D."/>
            <person name="Souleyre E.J.F."/>
            <person name="Varkonyi-Gasic E."/>
            <person name="Gambi F."/>
            <person name="Hanley J."/>
            <person name="Yao J.L."/>
            <person name="Cheung J."/>
            <person name="David K.M."/>
            <person name="Warren B."/>
            <person name="Marsh K."/>
            <person name="Snowden K.C."/>
            <person name="Lin-Wang K."/>
            <person name="Brian L."/>
            <person name="Martinez-Sanchez M."/>
            <person name="Wang M."/>
            <person name="Ileperuma N."/>
            <person name="Macnee N."/>
            <person name="Campin R."/>
            <person name="McAtee P."/>
            <person name="Drummond R.S.M."/>
            <person name="Espley R.V."/>
            <person name="Ireland H.S."/>
            <person name="Wu R."/>
            <person name="Atkinson R.G."/>
            <person name="Karunairetnam S."/>
            <person name="Bulley S."/>
            <person name="Chunkath S."/>
            <person name="Hanley Z."/>
            <person name="Storey R."/>
            <person name="Thrimawithana A.H."/>
            <person name="Thomson S."/>
            <person name="David C."/>
            <person name="Testolin R."/>
            <person name="Huang H."/>
            <person name="Hellens R.P."/>
            <person name="Schaffer R.J."/>
        </authorList>
    </citation>
    <scope>NUCLEOTIDE SEQUENCE [LARGE SCALE GENOMIC DNA]</scope>
    <source>
        <strain evidence="6">cv. Red5</strain>
    </source>
</reference>
<dbReference type="PROSITE" id="PS50089">
    <property type="entry name" value="ZF_RING_2"/>
    <property type="match status" value="1"/>
</dbReference>
<dbReference type="FunCoup" id="A0A2R6PTS3">
    <property type="interactions" value="2796"/>
</dbReference>
<evidence type="ECO:0000256" key="2">
    <source>
        <dbReference type="SAM" id="Coils"/>
    </source>
</evidence>
<keyword evidence="6" id="KW-1185">Reference proteome</keyword>
<dbReference type="PANTHER" id="PTHR31315">
    <property type="entry name" value="PROTEIN SIP5"/>
    <property type="match status" value="1"/>
</dbReference>
<evidence type="ECO:0000256" key="3">
    <source>
        <dbReference type="SAM" id="MobiDB-lite"/>
    </source>
</evidence>
<proteinExistence type="predicted"/>
<feature type="coiled-coil region" evidence="2">
    <location>
        <begin position="127"/>
        <end position="155"/>
    </location>
</feature>
<dbReference type="InterPro" id="IPR039301">
    <property type="entry name" value="Sip5/DA2"/>
</dbReference>
<dbReference type="EMBL" id="NKQK01000023">
    <property type="protein sequence ID" value="PSR96475.1"/>
    <property type="molecule type" value="Genomic_DNA"/>
</dbReference>
<name>A0A2R6PTS3_ACTCC</name>
<dbReference type="PANTHER" id="PTHR31315:SF1">
    <property type="entry name" value="PROTEIN SIP5"/>
    <property type="match status" value="1"/>
</dbReference>
<dbReference type="InParanoid" id="A0A2R6PTS3"/>
<organism evidence="5 6">
    <name type="scientific">Actinidia chinensis var. chinensis</name>
    <name type="common">Chinese soft-hair kiwi</name>
    <dbReference type="NCBI Taxonomy" id="1590841"/>
    <lineage>
        <taxon>Eukaryota</taxon>
        <taxon>Viridiplantae</taxon>
        <taxon>Streptophyta</taxon>
        <taxon>Embryophyta</taxon>
        <taxon>Tracheophyta</taxon>
        <taxon>Spermatophyta</taxon>
        <taxon>Magnoliopsida</taxon>
        <taxon>eudicotyledons</taxon>
        <taxon>Gunneridae</taxon>
        <taxon>Pentapetalae</taxon>
        <taxon>asterids</taxon>
        <taxon>Ericales</taxon>
        <taxon>Actinidiaceae</taxon>
        <taxon>Actinidia</taxon>
    </lineage>
</organism>
<dbReference type="InterPro" id="IPR001841">
    <property type="entry name" value="Znf_RING"/>
</dbReference>
<keyword evidence="1" id="KW-0862">Zinc</keyword>
<dbReference type="AlphaFoldDB" id="A0A2R6PTS3"/>
<dbReference type="OMA" id="TQHESEN"/>
<reference evidence="5 6" key="1">
    <citation type="submission" date="2017-07" db="EMBL/GenBank/DDBJ databases">
        <title>An improved, manually edited Actinidia chinensis var. chinensis (kiwifruit) genome highlights the challenges associated with draft genomes and gene prediction in plants.</title>
        <authorList>
            <person name="Pilkington S."/>
            <person name="Crowhurst R."/>
            <person name="Hilario E."/>
            <person name="Nardozza S."/>
            <person name="Fraser L."/>
            <person name="Peng Y."/>
            <person name="Gunaseelan K."/>
            <person name="Simpson R."/>
            <person name="Tahir J."/>
            <person name="Deroles S."/>
            <person name="Templeton K."/>
            <person name="Luo Z."/>
            <person name="Davy M."/>
            <person name="Cheng C."/>
            <person name="Mcneilage M."/>
            <person name="Scaglione D."/>
            <person name="Liu Y."/>
            <person name="Zhang Q."/>
            <person name="Datson P."/>
            <person name="De Silva N."/>
            <person name="Gardiner S."/>
            <person name="Bassett H."/>
            <person name="Chagne D."/>
            <person name="Mccallum J."/>
            <person name="Dzierzon H."/>
            <person name="Deng C."/>
            <person name="Wang Y.-Y."/>
            <person name="Barron N."/>
            <person name="Manako K."/>
            <person name="Bowen J."/>
            <person name="Foster T."/>
            <person name="Erridge Z."/>
            <person name="Tiffin H."/>
            <person name="Waite C."/>
            <person name="Davies K."/>
            <person name="Grierson E."/>
            <person name="Laing W."/>
            <person name="Kirk R."/>
            <person name="Chen X."/>
            <person name="Wood M."/>
            <person name="Montefiori M."/>
            <person name="Brummell D."/>
            <person name="Schwinn K."/>
            <person name="Catanach A."/>
            <person name="Fullerton C."/>
            <person name="Li D."/>
            <person name="Meiyalaghan S."/>
            <person name="Nieuwenhuizen N."/>
            <person name="Read N."/>
            <person name="Prakash R."/>
            <person name="Hunter D."/>
            <person name="Zhang H."/>
            <person name="Mckenzie M."/>
            <person name="Knabel M."/>
            <person name="Harris A."/>
            <person name="Allan A."/>
            <person name="Chen A."/>
            <person name="Janssen B."/>
            <person name="Plunkett B."/>
            <person name="Dwamena C."/>
            <person name="Voogd C."/>
            <person name="Leif D."/>
            <person name="Lafferty D."/>
            <person name="Souleyre E."/>
            <person name="Varkonyi-Gasic E."/>
            <person name="Gambi F."/>
            <person name="Hanley J."/>
            <person name="Yao J.-L."/>
            <person name="Cheung J."/>
            <person name="David K."/>
            <person name="Warren B."/>
            <person name="Marsh K."/>
            <person name="Snowden K."/>
            <person name="Lin-Wang K."/>
            <person name="Brian L."/>
            <person name="Martinez-Sanchez M."/>
            <person name="Wang M."/>
            <person name="Ileperuma N."/>
            <person name="Macnee N."/>
            <person name="Campin R."/>
            <person name="Mcatee P."/>
            <person name="Drummond R."/>
            <person name="Espley R."/>
            <person name="Ireland H."/>
            <person name="Wu R."/>
            <person name="Atkinson R."/>
            <person name="Karunairetnam S."/>
            <person name="Bulley S."/>
            <person name="Chunkath S."/>
            <person name="Hanley Z."/>
            <person name="Storey R."/>
            <person name="Thrimawithana A."/>
            <person name="Thomson S."/>
            <person name="David C."/>
            <person name="Testolin R."/>
        </authorList>
    </citation>
    <scope>NUCLEOTIDE SEQUENCE [LARGE SCALE GENOMIC DNA]</scope>
    <source>
        <strain evidence="6">cv. Red5</strain>
        <tissue evidence="5">Young leaf</tissue>
    </source>
</reference>
<comment type="caution">
    <text evidence="5">The sequence shown here is derived from an EMBL/GenBank/DDBJ whole genome shotgun (WGS) entry which is preliminary data.</text>
</comment>
<feature type="compositionally biased region" description="Low complexity" evidence="3">
    <location>
        <begin position="177"/>
        <end position="189"/>
    </location>
</feature>
<dbReference type="GO" id="GO:0008270">
    <property type="term" value="F:zinc ion binding"/>
    <property type="evidence" value="ECO:0007669"/>
    <property type="project" value="UniProtKB-KW"/>
</dbReference>
<keyword evidence="1" id="KW-0479">Metal-binding</keyword>
<evidence type="ECO:0000313" key="5">
    <source>
        <dbReference type="EMBL" id="PSR96475.1"/>
    </source>
</evidence>
<sequence>MGNKFGRTRPVVEEKYTRPQGLYEQKDVDHKKLRKLILDSKLAPCYPGEEECCYDLEECPICFLYYPSLNRSKCCMKGICTECFLQMKTPSSTRPTQCPFCKMLNYAVEYRGVKTKEEKGLEQLEEQRVIEAKIRKQQQEIQEEEERVLKRQELRHSNRTIEPGEVEYGTVAGEEITSSQESFSSIRQSLRPRQSRDDEFDLDLEDIMVMEAIWLSIQENGRQRNPIYVDPVPSEQYMTEDQGVSPTMHPLTGSSSSPSGGLACAIAALAERQQMNGESSGNYSGNMTIPNAFPSCSAFPNWGGQETECYLPPGSRLATTRDEREWGVDHGSVVAEAETSCANSEDGDVVVVLPPQQGIEGGNFQDPVGPESFEEQMMLAMAVSLADTCAMTSAP</sequence>
<feature type="domain" description="RING-type" evidence="4">
    <location>
        <begin position="59"/>
        <end position="102"/>
    </location>
</feature>